<feature type="region of interest" description="Disordered" evidence="2">
    <location>
        <begin position="255"/>
        <end position="290"/>
    </location>
</feature>
<feature type="compositionally biased region" description="Basic and acidic residues" evidence="2">
    <location>
        <begin position="41"/>
        <end position="51"/>
    </location>
</feature>
<evidence type="ECO:0000313" key="3">
    <source>
        <dbReference type="EMBL" id="KJP90240.1"/>
    </source>
</evidence>
<reference evidence="3 4" key="1">
    <citation type="submission" date="2014-03" db="EMBL/GenBank/DDBJ databases">
        <title>The Genome Sequence of Plasmodium fragile nilgiri.</title>
        <authorList>
            <consortium name="The Broad Institute Genomics Platform"/>
            <consortium name="The Broad Institute Genome Sequencing Center for Infectious Disease"/>
            <person name="Neafsey D."/>
            <person name="Duraisingh M."/>
            <person name="Young S.K."/>
            <person name="Zeng Q."/>
            <person name="Gargeya S."/>
            <person name="Abouelleil A."/>
            <person name="Alvarado L."/>
            <person name="Chapman S.B."/>
            <person name="Gainer-Dewar J."/>
            <person name="Goldberg J."/>
            <person name="Griggs A."/>
            <person name="Gujja S."/>
            <person name="Hansen M."/>
            <person name="Howarth C."/>
            <person name="Imamovic A."/>
            <person name="Larimer J."/>
            <person name="Pearson M."/>
            <person name="Poon T.W."/>
            <person name="Priest M."/>
            <person name="Roberts A."/>
            <person name="Saif S."/>
            <person name="Shea T."/>
            <person name="Sykes S."/>
            <person name="Wortman J."/>
            <person name="Nusbaum C."/>
            <person name="Birren B."/>
        </authorList>
    </citation>
    <scope>NUCLEOTIDE SEQUENCE [LARGE SCALE GENOMIC DNA]</scope>
    <source>
        <strain evidence="4">nilgiri</strain>
    </source>
</reference>
<feature type="compositionally biased region" description="Basic and acidic residues" evidence="2">
    <location>
        <begin position="255"/>
        <end position="282"/>
    </location>
</feature>
<dbReference type="SUPFAM" id="SSF82185">
    <property type="entry name" value="Histone H3 K4-specific methyltransferase SET7/9 N-terminal domain"/>
    <property type="match status" value="1"/>
</dbReference>
<feature type="compositionally biased region" description="Basic and acidic residues" evidence="2">
    <location>
        <begin position="485"/>
        <end position="510"/>
    </location>
</feature>
<dbReference type="Proteomes" id="UP000054561">
    <property type="component" value="Unassembled WGS sequence"/>
</dbReference>
<protein>
    <submittedName>
        <fullName evidence="3">Uncharacterized protein</fullName>
    </submittedName>
</protein>
<evidence type="ECO:0000313" key="4">
    <source>
        <dbReference type="Proteomes" id="UP000054561"/>
    </source>
</evidence>
<dbReference type="InterPro" id="IPR003409">
    <property type="entry name" value="MORN"/>
</dbReference>
<feature type="region of interest" description="Disordered" evidence="2">
    <location>
        <begin position="480"/>
        <end position="534"/>
    </location>
</feature>
<dbReference type="OrthoDB" id="370595at2759"/>
<dbReference type="RefSeq" id="XP_012333162.1">
    <property type="nucleotide sequence ID" value="XM_012477739.1"/>
</dbReference>
<gene>
    <name evidence="3" type="ORF">AK88_00088</name>
</gene>
<keyword evidence="1" id="KW-0677">Repeat</keyword>
<sequence>MSEQTLRGCFYRDCTLYVGEYILEDEPSHDEALAESGSTFNKEKNGSKKGDTNGNPHGETNDDAGKGMTIVNNAIDNDAAANNASADNSGPEGPPGKGIMFHGQGKYIRANEMFVGHFQNGNYRKGIWIKYKNIHNLFYYMNIHHALSRDKDSIKQGSTPNIKNLLYVPLKEVNIYIGEFYNNMFNGFGVYYFYPFLYVGYFINNTMNGYGYMFCVNSVGETFGEEATEEDNTRSTTNNLFDFLFVRSEKRGIRNRSAEKGKGEKDNKAVVQTRESKNRGGETIEEETSNAGGPLLRVYEKLEKIMEGEAVLGEEAKKVEKPPLYDHLGSAHRTGNLLEKLKRDVFKNFKLQMRRKNKVKKIKKFLHQNERENIFDIFKLISYEHLLYQGYFHENNFLSTSDEQILHRSLFLQMYVDMIIEKVNSFRRNLVEGVDPQDLCINGENVLYVLERKKKTPEGEERAHGVSIVGAGAITNVVANSSADTRNDAANNKRSDVREETKESASREDACNASVCSPDVNEGIPPGGSTPNASLSNEHYRDIIDLNLLKRMFGATADDNVDYSVEVVTDKKLLKYKNTFAGLKTEKEKNHLDKASLNLNGHYQLVVVNIKCRDDTSFSLNINQCNIQNIYKIKMFLISSTQSSIIMYNKFFLYYIYVYVKNSDTKGKGKVRKKKG</sequence>
<dbReference type="SMART" id="SM00698">
    <property type="entry name" value="MORN"/>
    <property type="match status" value="2"/>
</dbReference>
<feature type="region of interest" description="Disordered" evidence="2">
    <location>
        <begin position="29"/>
        <end position="68"/>
    </location>
</feature>
<dbReference type="EMBL" id="KQ001645">
    <property type="protein sequence ID" value="KJP90240.1"/>
    <property type="molecule type" value="Genomic_DNA"/>
</dbReference>
<accession>A0A0D9QT49</accession>
<evidence type="ECO:0000256" key="1">
    <source>
        <dbReference type="ARBA" id="ARBA00022737"/>
    </source>
</evidence>
<dbReference type="OMA" id="QDGKTQD"/>
<dbReference type="AlphaFoldDB" id="A0A0D9QT49"/>
<dbReference type="GeneID" id="24265402"/>
<proteinExistence type="predicted"/>
<name>A0A0D9QT49_PLAFR</name>
<organism evidence="3 4">
    <name type="scientific">Plasmodium fragile</name>
    <dbReference type="NCBI Taxonomy" id="5857"/>
    <lineage>
        <taxon>Eukaryota</taxon>
        <taxon>Sar</taxon>
        <taxon>Alveolata</taxon>
        <taxon>Apicomplexa</taxon>
        <taxon>Aconoidasida</taxon>
        <taxon>Haemosporida</taxon>
        <taxon>Plasmodiidae</taxon>
        <taxon>Plasmodium</taxon>
        <taxon>Plasmodium (Plasmodium)</taxon>
    </lineage>
</organism>
<dbReference type="VEuPathDB" id="PlasmoDB:AK88_00088"/>
<evidence type="ECO:0000256" key="2">
    <source>
        <dbReference type="SAM" id="MobiDB-lite"/>
    </source>
</evidence>
<keyword evidence="4" id="KW-1185">Reference proteome</keyword>